<dbReference type="SMART" id="SM00504">
    <property type="entry name" value="Ubox"/>
    <property type="match status" value="1"/>
</dbReference>
<dbReference type="GO" id="GO:0005634">
    <property type="term" value="C:nucleus"/>
    <property type="evidence" value="ECO:0007669"/>
    <property type="project" value="UniProtKB-SubCell"/>
</dbReference>
<accession>M3CVZ2</accession>
<dbReference type="GeneID" id="27907763"/>
<dbReference type="OrthoDB" id="20295at2759"/>
<evidence type="ECO:0000256" key="10">
    <source>
        <dbReference type="ARBA" id="ARBA00023242"/>
    </source>
</evidence>
<evidence type="ECO:0000313" key="15">
    <source>
        <dbReference type="Proteomes" id="UP000016931"/>
    </source>
</evidence>
<dbReference type="GO" id="GO:0005737">
    <property type="term" value="C:cytoplasm"/>
    <property type="evidence" value="ECO:0007669"/>
    <property type="project" value="UniProtKB-SubCell"/>
</dbReference>
<comment type="similarity">
    <text evidence="5">Belongs to the ubiquitin conjugation factor E4 family.</text>
</comment>
<dbReference type="GO" id="GO:0006511">
    <property type="term" value="P:ubiquitin-dependent protein catabolic process"/>
    <property type="evidence" value="ECO:0007669"/>
    <property type="project" value="InterPro"/>
</dbReference>
<dbReference type="PANTHER" id="PTHR13931">
    <property type="entry name" value="UBIQUITINATION FACTOR E4"/>
    <property type="match status" value="1"/>
</dbReference>
<proteinExistence type="inferred from homology"/>
<comment type="catalytic activity">
    <reaction evidence="1">
        <text>S-ubiquitinyl-[E2 ubiquitin-conjugating enzyme]-L-cysteine + [acceptor protein]-L-lysine = [E2 ubiquitin-conjugating enzyme]-L-cysteine + N(6)-ubiquitinyl-[acceptor protein]-L-lysine.</text>
        <dbReference type="EC" id="2.3.2.27"/>
    </reaction>
</comment>
<evidence type="ECO:0000256" key="1">
    <source>
        <dbReference type="ARBA" id="ARBA00000900"/>
    </source>
</evidence>
<dbReference type="SUPFAM" id="SSF57850">
    <property type="entry name" value="RING/U-box"/>
    <property type="match status" value="1"/>
</dbReference>
<protein>
    <recommendedName>
        <fullName evidence="13">U-box domain-containing protein</fullName>
    </recommendedName>
</protein>
<keyword evidence="6" id="KW-0963">Cytoplasm</keyword>
<dbReference type="InterPro" id="IPR013083">
    <property type="entry name" value="Znf_RING/FYVE/PHD"/>
</dbReference>
<evidence type="ECO:0000256" key="4">
    <source>
        <dbReference type="ARBA" id="ARBA00004906"/>
    </source>
</evidence>
<comment type="subcellular location">
    <subcellularLocation>
        <location evidence="3">Cytoplasm</location>
    </subcellularLocation>
    <subcellularLocation>
        <location evidence="2">Nucleus</location>
    </subcellularLocation>
</comment>
<feature type="domain" description="U-box" evidence="13">
    <location>
        <begin position="997"/>
        <end position="1071"/>
    </location>
</feature>
<keyword evidence="8" id="KW-0833">Ubl conjugation pathway</keyword>
<keyword evidence="15" id="KW-1185">Reference proteome</keyword>
<evidence type="ECO:0000256" key="12">
    <source>
        <dbReference type="SAM" id="MobiDB-lite"/>
    </source>
</evidence>
<feature type="compositionally biased region" description="Polar residues" evidence="12">
    <location>
        <begin position="24"/>
        <end position="40"/>
    </location>
</feature>
<dbReference type="OMA" id="WLTEIAM"/>
<evidence type="ECO:0000256" key="11">
    <source>
        <dbReference type="SAM" id="Coils"/>
    </source>
</evidence>
<evidence type="ECO:0000256" key="5">
    <source>
        <dbReference type="ARBA" id="ARBA00007434"/>
    </source>
</evidence>
<dbReference type="AlphaFoldDB" id="M3CVZ2"/>
<feature type="region of interest" description="Disordered" evidence="12">
    <location>
        <begin position="1"/>
        <end position="135"/>
    </location>
</feature>
<dbReference type="UniPathway" id="UPA00143"/>
<dbReference type="STRING" id="692275.M3CVZ2"/>
<dbReference type="PROSITE" id="PS51698">
    <property type="entry name" value="U_BOX"/>
    <property type="match status" value="1"/>
</dbReference>
<evidence type="ECO:0000313" key="14">
    <source>
        <dbReference type="EMBL" id="EMF08307.1"/>
    </source>
</evidence>
<dbReference type="HOGENOM" id="CLU_003224_0_1_1"/>
<dbReference type="GO" id="GO:0036503">
    <property type="term" value="P:ERAD pathway"/>
    <property type="evidence" value="ECO:0007669"/>
    <property type="project" value="InterPro"/>
</dbReference>
<keyword evidence="9" id="KW-0697">Rotamase</keyword>
<dbReference type="EMBL" id="KB456271">
    <property type="protein sequence ID" value="EMF08307.1"/>
    <property type="molecule type" value="Genomic_DNA"/>
</dbReference>
<dbReference type="InterPro" id="IPR045132">
    <property type="entry name" value="UBE4"/>
</dbReference>
<keyword evidence="10" id="KW-0539">Nucleus</keyword>
<dbReference type="GO" id="GO:0003755">
    <property type="term" value="F:peptidyl-prolyl cis-trans isomerase activity"/>
    <property type="evidence" value="ECO:0007669"/>
    <property type="project" value="UniProtKB-KW"/>
</dbReference>
<feature type="compositionally biased region" description="Low complexity" evidence="12">
    <location>
        <begin position="121"/>
        <end position="133"/>
    </location>
</feature>
<sequence>MEDTQADADKIRAKRLAKLGGAGSSTTRPETANTNSNADVPTTAPTTTEPPAATAASSTNGADDKPATPPIDRSKLLSSLETQKPSSAPTPARAPVKITVQPRQTSPGVKRDRDGSERPQSRSSPAPRPAESLESWEDKTLKQIYRVTLKEGETKDLHGQKLVFLQGVKSDGTELLTVDNSDSILAEGASHVNGKIFEYFLQCFKRSVKASKDPRNLGNEQKAAVLKEARRMSMSYCIFAITMPDMFPDYEPTTNALVDCLLTDPEGDHGICTDFLNEAVSRWEEDDMISETIVGAAEKLSQQLAQKDMLDDYMNYITAIRNLLRFSKILDAVTRSPLWMPEGIQAQDIETKTLLGPFFRLSPMQQAAANSYFSAPKTRDKGFIANAQNATRMTLKTHQEQLFLITDGIVKTGPATRVRMLDWFAMCVNKNHHKRAMRVDYRRVSSDGFMVNVTSVLDRLCSPFIDASFGKVDRIDVDYLRRSPRVDIKDETKINADQATSDAFYQTPAAGTNNFISELFFLTVAAHHYGTEAAQTRMTLMRKSVKRTEKDLMELESERHKYLNDNRYLARFDAHINKIKKTIDETWSTIHATTGVLLDDSTQKAAMDFMRYVMVWLLRLASGQNLPKEQLRLPLPSKQPEAFKCLPEYFVEGVVDNFKFVTSNMPQAIVPTQTAELVQFAITLLRSSEYVKNVSVKSGLVTILYYGIMPYANNRPGVLHDQLLGSDFANTHLLHALMKFYIEAEHTGSHTQFYDKFNIRYEIFQVVKRIWINTKYRENLAIESRHNTAFFVQFVNMMVNDVTFVLDESLSSLAKVNELTTEMATPWLMQELTEEQRKEKQDLLEDHKGRAKSFLGLTTTTMESLILFTETLADAFTMQEIVTRLADMLDYNLDILVGEKRKQMIVKDDDLRTVWQPKSLLAEIMTVYINLSQKQEFIGAIAKDGRSYKPQNFAKARDIMSNGAFKSPEQLRIWEELGVKVAEAKALDDQEEADLGEIPEEFEDPLLGILMTDPVTLPSSKSVVDRSTIRTHLLSDPTDPFNRVPLKIEEVIDNVELKQQIDDWREQKKAERAKVVAAAAAPAGEAMDTTEG</sequence>
<dbReference type="Pfam" id="PF10408">
    <property type="entry name" value="Ufd2P_core"/>
    <property type="match status" value="1"/>
</dbReference>
<dbReference type="Pfam" id="PF04564">
    <property type="entry name" value="U-box"/>
    <property type="match status" value="1"/>
</dbReference>
<dbReference type="GO" id="GO:0034450">
    <property type="term" value="F:ubiquitin-ubiquitin ligase activity"/>
    <property type="evidence" value="ECO:0007669"/>
    <property type="project" value="InterPro"/>
</dbReference>
<dbReference type="RefSeq" id="XP_016756428.1">
    <property type="nucleotide sequence ID" value="XM_016910626.1"/>
</dbReference>
<comment type="pathway">
    <text evidence="4">Protein modification; protein ubiquitination.</text>
</comment>
<dbReference type="Gene3D" id="3.30.40.10">
    <property type="entry name" value="Zinc/RING finger domain, C3HC4 (zinc finger)"/>
    <property type="match status" value="1"/>
</dbReference>
<reference evidence="14 15" key="1">
    <citation type="journal article" date="2012" name="PLoS Pathog.">
        <title>Diverse lifestyles and strategies of plant pathogenesis encoded in the genomes of eighteen Dothideomycetes fungi.</title>
        <authorList>
            <person name="Ohm R.A."/>
            <person name="Feau N."/>
            <person name="Henrissat B."/>
            <person name="Schoch C.L."/>
            <person name="Horwitz B.A."/>
            <person name="Barry K.W."/>
            <person name="Condon B.J."/>
            <person name="Copeland A.C."/>
            <person name="Dhillon B."/>
            <person name="Glaser F."/>
            <person name="Hesse C.N."/>
            <person name="Kosti I."/>
            <person name="LaButti K."/>
            <person name="Lindquist E.A."/>
            <person name="Lucas S."/>
            <person name="Salamov A.A."/>
            <person name="Bradshaw R.E."/>
            <person name="Ciuffetti L."/>
            <person name="Hamelin R.C."/>
            <person name="Kema G.H.J."/>
            <person name="Lawrence C."/>
            <person name="Scott J.A."/>
            <person name="Spatafora J.W."/>
            <person name="Turgeon B.G."/>
            <person name="de Wit P.J.G.M."/>
            <person name="Zhong S."/>
            <person name="Goodwin S.B."/>
            <person name="Grigoriev I.V."/>
        </authorList>
    </citation>
    <scope>NUCLEOTIDE SEQUENCE [LARGE SCALE GENOMIC DNA]</scope>
    <source>
        <strain evidence="14 15">SO2202</strain>
    </source>
</reference>
<dbReference type="GO" id="GO:0000209">
    <property type="term" value="P:protein polyubiquitination"/>
    <property type="evidence" value="ECO:0007669"/>
    <property type="project" value="TreeGrafter"/>
</dbReference>
<keyword evidence="9" id="KW-0413">Isomerase</keyword>
<evidence type="ECO:0000256" key="9">
    <source>
        <dbReference type="ARBA" id="ARBA00023110"/>
    </source>
</evidence>
<feature type="compositionally biased region" description="Low complexity" evidence="12">
    <location>
        <begin position="41"/>
        <end position="59"/>
    </location>
</feature>
<dbReference type="GO" id="GO:0000151">
    <property type="term" value="C:ubiquitin ligase complex"/>
    <property type="evidence" value="ECO:0007669"/>
    <property type="project" value="InterPro"/>
</dbReference>
<dbReference type="Proteomes" id="UP000016931">
    <property type="component" value="Unassembled WGS sequence"/>
</dbReference>
<dbReference type="eggNOG" id="KOG2042">
    <property type="taxonomic scope" value="Eukaryota"/>
</dbReference>
<dbReference type="PANTHER" id="PTHR13931:SF2">
    <property type="entry name" value="UBIQUITIN CONJUGATION FACTOR E4 B"/>
    <property type="match status" value="1"/>
</dbReference>
<feature type="compositionally biased region" description="Basic and acidic residues" evidence="12">
    <location>
        <begin position="109"/>
        <end position="120"/>
    </location>
</feature>
<gene>
    <name evidence="14" type="ORF">SEPMUDRAFT_93831</name>
</gene>
<evidence type="ECO:0000256" key="6">
    <source>
        <dbReference type="ARBA" id="ARBA00022490"/>
    </source>
</evidence>
<evidence type="ECO:0000256" key="8">
    <source>
        <dbReference type="ARBA" id="ARBA00022786"/>
    </source>
</evidence>
<feature type="compositionally biased region" description="Polar residues" evidence="12">
    <location>
        <begin position="76"/>
        <end position="89"/>
    </location>
</feature>
<evidence type="ECO:0000256" key="3">
    <source>
        <dbReference type="ARBA" id="ARBA00004496"/>
    </source>
</evidence>
<keyword evidence="7" id="KW-0808">Transferase</keyword>
<dbReference type="InterPro" id="IPR019474">
    <property type="entry name" value="Ub_conjug_fac_E4_core"/>
</dbReference>
<evidence type="ECO:0000259" key="13">
    <source>
        <dbReference type="PROSITE" id="PS51698"/>
    </source>
</evidence>
<organism evidence="14 15">
    <name type="scientific">Sphaerulina musiva (strain SO2202)</name>
    <name type="common">Poplar stem canker fungus</name>
    <name type="synonym">Septoria musiva</name>
    <dbReference type="NCBI Taxonomy" id="692275"/>
    <lineage>
        <taxon>Eukaryota</taxon>
        <taxon>Fungi</taxon>
        <taxon>Dikarya</taxon>
        <taxon>Ascomycota</taxon>
        <taxon>Pezizomycotina</taxon>
        <taxon>Dothideomycetes</taxon>
        <taxon>Dothideomycetidae</taxon>
        <taxon>Mycosphaerellales</taxon>
        <taxon>Mycosphaerellaceae</taxon>
        <taxon>Sphaerulina</taxon>
    </lineage>
</organism>
<name>M3CVZ2_SPHMS</name>
<evidence type="ECO:0000256" key="2">
    <source>
        <dbReference type="ARBA" id="ARBA00004123"/>
    </source>
</evidence>
<dbReference type="InterPro" id="IPR003613">
    <property type="entry name" value="Ubox_domain"/>
</dbReference>
<keyword evidence="11" id="KW-0175">Coiled coil</keyword>
<evidence type="ECO:0000256" key="7">
    <source>
        <dbReference type="ARBA" id="ARBA00022679"/>
    </source>
</evidence>
<feature type="coiled-coil region" evidence="11">
    <location>
        <begin position="538"/>
        <end position="565"/>
    </location>
</feature>
<dbReference type="FunFam" id="3.30.40.10:FF:000055">
    <property type="entry name" value="Ubiquitin conjugation factor e4 a"/>
    <property type="match status" value="1"/>
</dbReference>